<gene>
    <name evidence="2" type="ORF">BGL_2c13720</name>
</gene>
<dbReference type="Proteomes" id="UP000031838">
    <property type="component" value="Chromosome 2"/>
</dbReference>
<name>A0A0B6S4X3_BURPL</name>
<dbReference type="SUPFAM" id="SSF52540">
    <property type="entry name" value="P-loop containing nucleoside triphosphate hydrolases"/>
    <property type="match status" value="1"/>
</dbReference>
<keyword evidence="2" id="KW-0547">Nucleotide-binding</keyword>
<dbReference type="InterPro" id="IPR006935">
    <property type="entry name" value="Helicase/UvrB_N"/>
</dbReference>
<evidence type="ECO:0000313" key="2">
    <source>
        <dbReference type="EMBL" id="AJK49439.1"/>
    </source>
</evidence>
<dbReference type="KEGG" id="bgp:BGL_2c13720"/>
<dbReference type="Gene3D" id="3.40.50.300">
    <property type="entry name" value="P-loop containing nucleotide triphosphate hydrolases"/>
    <property type="match status" value="2"/>
</dbReference>
<dbReference type="GO" id="GO:0016818">
    <property type="term" value="F:hydrolase activity, acting on acid anhydrides, in phosphorus-containing anhydrides"/>
    <property type="evidence" value="ECO:0007669"/>
    <property type="project" value="InterPro"/>
</dbReference>
<keyword evidence="2" id="KW-0378">Hydrolase</keyword>
<dbReference type="InterPro" id="IPR050742">
    <property type="entry name" value="Helicase_Restrict-Modif_Enz"/>
</dbReference>
<dbReference type="PROSITE" id="PS51192">
    <property type="entry name" value="HELICASE_ATP_BIND_1"/>
    <property type="match status" value="1"/>
</dbReference>
<keyword evidence="2" id="KW-0347">Helicase</keyword>
<dbReference type="InterPro" id="IPR014001">
    <property type="entry name" value="Helicase_ATP-bd"/>
</dbReference>
<dbReference type="GO" id="GO:0005829">
    <property type="term" value="C:cytosol"/>
    <property type="evidence" value="ECO:0007669"/>
    <property type="project" value="TreeGrafter"/>
</dbReference>
<dbReference type="SMART" id="SM00491">
    <property type="entry name" value="HELICc2"/>
    <property type="match status" value="1"/>
</dbReference>
<dbReference type="InterPro" id="IPR006555">
    <property type="entry name" value="ATP-dep_Helicase_C"/>
</dbReference>
<dbReference type="GO" id="GO:0004386">
    <property type="term" value="F:helicase activity"/>
    <property type="evidence" value="ECO:0007669"/>
    <property type="project" value="UniProtKB-KW"/>
</dbReference>
<protein>
    <submittedName>
        <fullName evidence="2">DEAD/DEAH box helicase-like protein</fullName>
    </submittedName>
</protein>
<dbReference type="HOGENOM" id="CLU_017774_0_0_4"/>
<dbReference type="Pfam" id="PF13307">
    <property type="entry name" value="Helicase_C_2"/>
    <property type="match status" value="1"/>
</dbReference>
<keyword evidence="2" id="KW-0067">ATP-binding</keyword>
<dbReference type="PANTHER" id="PTHR47396">
    <property type="entry name" value="TYPE I RESTRICTION ENZYME ECOKI R PROTEIN"/>
    <property type="match status" value="1"/>
</dbReference>
<dbReference type="SMART" id="SM00487">
    <property type="entry name" value="DEXDc"/>
    <property type="match status" value="1"/>
</dbReference>
<evidence type="ECO:0000259" key="1">
    <source>
        <dbReference type="PROSITE" id="PS51192"/>
    </source>
</evidence>
<accession>A0A0B6S4X3</accession>
<dbReference type="RefSeq" id="WP_080937402.1">
    <property type="nucleotide sequence ID" value="NZ_CP002581.1"/>
</dbReference>
<dbReference type="GO" id="GO:0006139">
    <property type="term" value="P:nucleobase-containing compound metabolic process"/>
    <property type="evidence" value="ECO:0007669"/>
    <property type="project" value="InterPro"/>
</dbReference>
<dbReference type="EMBL" id="CP002581">
    <property type="protein sequence ID" value="AJK49439.1"/>
    <property type="molecule type" value="Genomic_DNA"/>
</dbReference>
<reference evidence="2 3" key="2">
    <citation type="journal article" date="2016" name="Appl. Microbiol. Biotechnol.">
        <title>Mutations improving production and secretion of extracellular lipase by Burkholderia glumae PG1.</title>
        <authorList>
            <person name="Knapp A."/>
            <person name="Voget S."/>
            <person name="Gao R."/>
            <person name="Zaburannyi N."/>
            <person name="Krysciak D."/>
            <person name="Breuer M."/>
            <person name="Hauer B."/>
            <person name="Streit W.R."/>
            <person name="Muller R."/>
            <person name="Daniel R."/>
            <person name="Jaeger K.E."/>
        </authorList>
    </citation>
    <scope>NUCLEOTIDE SEQUENCE [LARGE SCALE GENOMIC DNA]</scope>
    <source>
        <strain evidence="2 3">PG1</strain>
    </source>
</reference>
<dbReference type="PANTHER" id="PTHR47396:SF1">
    <property type="entry name" value="ATP-DEPENDENT HELICASE IRC3-RELATED"/>
    <property type="match status" value="1"/>
</dbReference>
<dbReference type="GO" id="GO:0005524">
    <property type="term" value="F:ATP binding"/>
    <property type="evidence" value="ECO:0007669"/>
    <property type="project" value="InterPro"/>
</dbReference>
<organism evidence="2 3">
    <name type="scientific">Burkholderia plantarii</name>
    <dbReference type="NCBI Taxonomy" id="41899"/>
    <lineage>
        <taxon>Bacteria</taxon>
        <taxon>Pseudomonadati</taxon>
        <taxon>Pseudomonadota</taxon>
        <taxon>Betaproteobacteria</taxon>
        <taxon>Burkholderiales</taxon>
        <taxon>Burkholderiaceae</taxon>
        <taxon>Burkholderia</taxon>
    </lineage>
</organism>
<keyword evidence="3" id="KW-1185">Reference proteome</keyword>
<reference evidence="3" key="1">
    <citation type="submission" date="2011-03" db="EMBL/GenBank/DDBJ databases">
        <authorList>
            <person name="Voget S."/>
            <person name="Streit W.R."/>
            <person name="Jaeger K.E."/>
            <person name="Daniel R."/>
        </authorList>
    </citation>
    <scope>NUCLEOTIDE SEQUENCE [LARGE SCALE GENOMIC DNA]</scope>
    <source>
        <strain evidence="3">PG1</strain>
    </source>
</reference>
<dbReference type="AlphaFoldDB" id="A0A0B6S4X3"/>
<feature type="domain" description="Helicase ATP-binding" evidence="1">
    <location>
        <begin position="47"/>
        <end position="191"/>
    </location>
</feature>
<dbReference type="InterPro" id="IPR027417">
    <property type="entry name" value="P-loop_NTPase"/>
</dbReference>
<evidence type="ECO:0000313" key="3">
    <source>
        <dbReference type="Proteomes" id="UP000031838"/>
    </source>
</evidence>
<sequence>MKINFGKMAKSGGSGAPGTLAELFDQLDRKATHQSLRNVQSDALDALDTQLQNKDVVLKLSTGSGKTLIGLVYAEFMRRKYPGEPILYVCPTKQLVDQVVENGPLIGVPVETFPAKGRPHGALEGRAILACTYDRLFNARNIFENDNVVPAAVIFDDVHAGIERIRAAYSVSVPDDAYQVLRALFSPLCEPSDPKIWRGIHNNEPETVFEVPFWIWKQQHETVARILNDYADDNEVRFHFGNIARYFEYTRLCISGAGAELSCYVPPVEDNLSYAGARHRLFMSASVKDGAALIRDLDCDPDALRQVIEIASDRGAGERMILPVALIDPALSRKEIGPICEKLSARANVVVLTSSRKQAEAWKAFGASVRSGDTVDDAVADLRRASRGRFYAFPQRFDGVDLADDACRILVIDGTPTGDRLADQVDGERQRNSPGHNVRTINRFEQALGRAVRSSADFAAILLVGHDVAALIGRKDVKDLLEANSREQIELGKELTEDLKQGGNPIDAVSSALNALLDRDEGWKEAHRERLAAARRVVRDAGKLTLNEEIANAERQAWLKAKARNHQGAVSLLQSQADRAELHARQKSELLYRQATYANSVDATRALEIFRVAFQINSDFPRPVELADKRYGKVDQQAALLSTILGEFSSANAAIARVEEIRSRLAYSGDAQRVEQALSDLGDMLGAEASRPEKETGRGPDVLWRFDAFTFCIEAKNEKTAKISKGDAEQLLLSRQWCMDQLKVPGDQVVAAFATNSNRFDREEDATFGPLFLVETDVLSIADRLKAMLSAMSFDGPLFNDKAKMSQLLARYELTPQAINARLRR</sequence>
<proteinExistence type="predicted"/>
<dbReference type="Pfam" id="PF04851">
    <property type="entry name" value="ResIII"/>
    <property type="match status" value="1"/>
</dbReference>
<dbReference type="GO" id="GO:0003677">
    <property type="term" value="F:DNA binding"/>
    <property type="evidence" value="ECO:0007669"/>
    <property type="project" value="InterPro"/>
</dbReference>